<dbReference type="GO" id="GO:0030422">
    <property type="term" value="P:siRNA processing"/>
    <property type="evidence" value="ECO:0007669"/>
    <property type="project" value="TreeGrafter"/>
</dbReference>
<evidence type="ECO:0000256" key="9">
    <source>
        <dbReference type="SAM" id="Coils"/>
    </source>
</evidence>
<dbReference type="STRING" id="1220924.W2SCL8"/>
<dbReference type="InterPro" id="IPR007855">
    <property type="entry name" value="RDRP"/>
</dbReference>
<feature type="region of interest" description="Disordered" evidence="10">
    <location>
        <begin position="1272"/>
        <end position="1301"/>
    </location>
</feature>
<dbReference type="GO" id="GO:0003723">
    <property type="term" value="F:RNA binding"/>
    <property type="evidence" value="ECO:0007669"/>
    <property type="project" value="UniProtKB-KW"/>
</dbReference>
<gene>
    <name evidence="13" type="ORF">HMPREF1541_00611</name>
</gene>
<dbReference type="HOGENOM" id="CLU_001366_0_1_1"/>
<reference evidence="13 14" key="1">
    <citation type="submission" date="2013-03" db="EMBL/GenBank/DDBJ databases">
        <title>The Genome Sequence of Phialophora europaea CBS 101466.</title>
        <authorList>
            <consortium name="The Broad Institute Genomics Platform"/>
            <person name="Cuomo C."/>
            <person name="de Hoog S."/>
            <person name="Gorbushina A."/>
            <person name="Walker B."/>
            <person name="Young S.K."/>
            <person name="Zeng Q."/>
            <person name="Gargeya S."/>
            <person name="Fitzgerald M."/>
            <person name="Haas B."/>
            <person name="Abouelleil A."/>
            <person name="Allen A.W."/>
            <person name="Alvarado L."/>
            <person name="Arachchi H.M."/>
            <person name="Berlin A.M."/>
            <person name="Chapman S.B."/>
            <person name="Gainer-Dewar J."/>
            <person name="Goldberg J."/>
            <person name="Griggs A."/>
            <person name="Gujja S."/>
            <person name="Hansen M."/>
            <person name="Howarth C."/>
            <person name="Imamovic A."/>
            <person name="Ireland A."/>
            <person name="Larimer J."/>
            <person name="McCowan C."/>
            <person name="Murphy C."/>
            <person name="Pearson M."/>
            <person name="Poon T.W."/>
            <person name="Priest M."/>
            <person name="Roberts A."/>
            <person name="Saif S."/>
            <person name="Shea T."/>
            <person name="Sisk P."/>
            <person name="Sykes S."/>
            <person name="Wortman J."/>
            <person name="Nusbaum C."/>
            <person name="Birren B."/>
        </authorList>
    </citation>
    <scope>NUCLEOTIDE SEQUENCE [LARGE SCALE GENOMIC DNA]</scope>
    <source>
        <strain evidence="13 14">CBS 101466</strain>
    </source>
</reference>
<keyword evidence="9" id="KW-0175">Coiled coil</keyword>
<keyword evidence="3 8" id="KW-0808">Transferase</keyword>
<evidence type="ECO:0000256" key="6">
    <source>
        <dbReference type="ARBA" id="ARBA00023158"/>
    </source>
</evidence>
<evidence type="ECO:0000256" key="8">
    <source>
        <dbReference type="RuleBase" id="RU363098"/>
    </source>
</evidence>
<dbReference type="Pfam" id="PF05183">
    <property type="entry name" value="RdRP"/>
    <property type="match status" value="1"/>
</dbReference>
<dbReference type="PANTHER" id="PTHR23079">
    <property type="entry name" value="RNA-DEPENDENT RNA POLYMERASE"/>
    <property type="match status" value="1"/>
</dbReference>
<evidence type="ECO:0000313" key="13">
    <source>
        <dbReference type="EMBL" id="ETN46427.1"/>
    </source>
</evidence>
<dbReference type="EMBL" id="KB822711">
    <property type="protein sequence ID" value="ETN46427.1"/>
    <property type="molecule type" value="Genomic_DNA"/>
</dbReference>
<evidence type="ECO:0000256" key="1">
    <source>
        <dbReference type="ARBA" id="ARBA00005762"/>
    </source>
</evidence>
<keyword evidence="4 8" id="KW-0548">Nucleotidyltransferase</keyword>
<dbReference type="GO" id="GO:0003968">
    <property type="term" value="F:RNA-directed RNA polymerase activity"/>
    <property type="evidence" value="ECO:0007669"/>
    <property type="project" value="UniProtKB-KW"/>
</dbReference>
<evidence type="ECO:0000313" key="14">
    <source>
        <dbReference type="Proteomes" id="UP000030752"/>
    </source>
</evidence>
<evidence type="ECO:0000256" key="7">
    <source>
        <dbReference type="ARBA" id="ARBA00048744"/>
    </source>
</evidence>
<accession>W2SCL8</accession>
<comment type="catalytic activity">
    <reaction evidence="7 8">
        <text>RNA(n) + a ribonucleoside 5'-triphosphate = RNA(n+1) + diphosphate</text>
        <dbReference type="Rhea" id="RHEA:21248"/>
        <dbReference type="Rhea" id="RHEA-COMP:14527"/>
        <dbReference type="Rhea" id="RHEA-COMP:17342"/>
        <dbReference type="ChEBI" id="CHEBI:33019"/>
        <dbReference type="ChEBI" id="CHEBI:61557"/>
        <dbReference type="ChEBI" id="CHEBI:140395"/>
        <dbReference type="EC" id="2.7.7.48"/>
    </reaction>
</comment>
<dbReference type="EC" id="2.7.7.48" evidence="8"/>
<dbReference type="VEuPathDB" id="FungiDB:HMPREF1541_00611"/>
<dbReference type="RefSeq" id="XP_008711139.1">
    <property type="nucleotide sequence ID" value="XM_008712917.1"/>
</dbReference>
<evidence type="ECO:0000256" key="4">
    <source>
        <dbReference type="ARBA" id="ARBA00022695"/>
    </source>
</evidence>
<evidence type="ECO:0000259" key="12">
    <source>
        <dbReference type="Pfam" id="PF26253"/>
    </source>
</evidence>
<evidence type="ECO:0000256" key="2">
    <source>
        <dbReference type="ARBA" id="ARBA00022484"/>
    </source>
</evidence>
<evidence type="ECO:0000256" key="3">
    <source>
        <dbReference type="ARBA" id="ARBA00022679"/>
    </source>
</evidence>
<dbReference type="GeneID" id="19967950"/>
<keyword evidence="2 8" id="KW-0696">RNA-directed RNA polymerase</keyword>
<dbReference type="InterPro" id="IPR058752">
    <property type="entry name" value="RDRP_C_head"/>
</dbReference>
<feature type="domain" description="RDRP C-terminal head" evidence="12">
    <location>
        <begin position="1064"/>
        <end position="1212"/>
    </location>
</feature>
<dbReference type="eggNOG" id="KOG0988">
    <property type="taxonomic scope" value="Eukaryota"/>
</dbReference>
<dbReference type="Proteomes" id="UP000030752">
    <property type="component" value="Unassembled WGS sequence"/>
</dbReference>
<dbReference type="GO" id="GO:0031380">
    <property type="term" value="C:nuclear RNA-directed RNA polymerase complex"/>
    <property type="evidence" value="ECO:0007669"/>
    <property type="project" value="TreeGrafter"/>
</dbReference>
<evidence type="ECO:0000256" key="5">
    <source>
        <dbReference type="ARBA" id="ARBA00022884"/>
    </source>
</evidence>
<evidence type="ECO:0000259" key="11">
    <source>
        <dbReference type="Pfam" id="PF05183"/>
    </source>
</evidence>
<feature type="region of interest" description="Disordered" evidence="10">
    <location>
        <begin position="1"/>
        <end position="26"/>
    </location>
</feature>
<protein>
    <recommendedName>
        <fullName evidence="8">RNA-dependent RNA polymerase</fullName>
        <ecNumber evidence="8">2.7.7.48</ecNumber>
    </recommendedName>
</protein>
<feature type="coiled-coil region" evidence="9">
    <location>
        <begin position="716"/>
        <end position="743"/>
    </location>
</feature>
<dbReference type="InterPro" id="IPR057596">
    <property type="entry name" value="RDRP_core"/>
</dbReference>
<feature type="compositionally biased region" description="Polar residues" evidence="10">
    <location>
        <begin position="14"/>
        <end position="26"/>
    </location>
</feature>
<name>W2SCL8_CYPE1</name>
<comment type="similarity">
    <text evidence="1 8">Belongs to the RdRP family.</text>
</comment>
<feature type="domain" description="RDRP core" evidence="11">
    <location>
        <begin position="459"/>
        <end position="1035"/>
    </location>
</feature>
<dbReference type="OrthoDB" id="6513042at2759"/>
<sequence>MFTSSGDPDDSLPGQGSKSNAANAIQLPTSNNWRTWSVVKVSLSHLPSNVSTADIHKNFIREGNISSIDINQSRRGGQLSSAEIRFKPPPARPFWAKGAWKFETNDRKKCKIGVRLSEWQKKNYTVPSPGRDVVYPEEIVLHGTTLGFGILGKDKEMTVMNTVSSHSEALPNAEAANLSLLLNLRKREIEVHFPILLQSKNGSRTRLYRFPVSLDDNFSIWRLAAGTYTRASYIVHVRNPPWYSRRLETAMSASHVKDARIWREDDLWTRQTDIVTHKDTFTTINETPVALRKNLNRINLARWTTFKFDLDMHKHSEMGLKLFESALQDFNVRVDTNTQDFVVVNKIRTDEAAYWSDIENTGDPRNPLDDGFALSFGLRYQLEVCISNGWLSEYAIDQTFLRKLKMLPEAKAKQMLVHVDAFGEEIHDPMTIFTDIRYQKPVRARQLPRNCVLVYHATVTASGLKIHTPTVDYSNRVVRKYMQHADRFLRVKFEDDEYRGQSKIFASSNKKMQLIIDRVGRALSSGITIAGIHYEFLAYGNSQLREHGAYFFASKPEISASMIRAEMGVFDNETIVAKLAARMGQCFSTTVPFHYPLPPITKDNLIPDIIIGSHIFSDGVGKLSPLAATLVQGNLGISGQTPPSCFQFRLGGCKGVLVVDPSLAGITVQIRRSQFKFESKSQELEIIRWSHFWQPFLNRQIILVLSFLGIKDQVFLNKQKSTIKALEKAMKDDNAALTALRTQVDPNLMTLSMCDLVSNGFRRVKEPFVMSLLELWRAYSLKYLKEKAKIPVSDGAFVLGTVDETNSLRGHFDKLQAPDTASRQEKEKGLPEIFLQITDPKTGKLKVIESVCILARNPSLHPGDIRVVKAVNSKALHHLRDVVVMPQNGDRDLPSMCSGGDLDGDDYIVIWDQTLIPDNWQEEPFHYEPPNPVQAEGEITTKHIIDFFLHYLMNDQLGRIAHAHLGSADFLDLGVKSDDCLRLVQAHSTSVDYPKTGVPAELPRDLERNKWPHFMEKRGHPYVSKKILGQLYDDVKKSVKRFGFKTRYNTEFDKRILHLDRPQDHYFAEVEIIKHEYDMALQRIMAQHKIQTEFEVWSTFVMSHSKQSRDFKFHEEIGRISKNLKDEFRQELVRVAGGNDFDRLMPYALAAYQFTAAQVSAALRDGQETDIDEKEGHAEEEEVIGPSTPKVPFCSFPWILADVLGKIATTSNVGEGTDPSKLAIQVIPGNDSQTYARASSMNHKDLSHGFADNDASKMVRTLSANKKIRQAGKDEVVVSSDNDSYDHVSQDPSSAEPSPIDEEMRFGEASVARLTMNVGKEVMKDPALMTEAEKAALFADEDDL</sequence>
<keyword evidence="6" id="KW-0943">RNA-mediated gene silencing</keyword>
<keyword evidence="14" id="KW-1185">Reference proteome</keyword>
<evidence type="ECO:0000256" key="10">
    <source>
        <dbReference type="SAM" id="MobiDB-lite"/>
    </source>
</evidence>
<proteinExistence type="inferred from homology"/>
<keyword evidence="5 8" id="KW-0694">RNA-binding</keyword>
<organism evidence="13 14">
    <name type="scientific">Cyphellophora europaea (strain CBS 101466)</name>
    <name type="common">Phialophora europaea</name>
    <dbReference type="NCBI Taxonomy" id="1220924"/>
    <lineage>
        <taxon>Eukaryota</taxon>
        <taxon>Fungi</taxon>
        <taxon>Dikarya</taxon>
        <taxon>Ascomycota</taxon>
        <taxon>Pezizomycotina</taxon>
        <taxon>Eurotiomycetes</taxon>
        <taxon>Chaetothyriomycetidae</taxon>
        <taxon>Chaetothyriales</taxon>
        <taxon>Cyphellophoraceae</taxon>
        <taxon>Cyphellophora</taxon>
    </lineage>
</organism>
<dbReference type="InParanoid" id="W2SCL8"/>
<dbReference type="PANTHER" id="PTHR23079:SF55">
    <property type="entry name" value="RNA-DIRECTED RNA POLYMERASE"/>
    <property type="match status" value="1"/>
</dbReference>
<dbReference type="Pfam" id="PF26253">
    <property type="entry name" value="RdRP_head"/>
    <property type="match status" value="1"/>
</dbReference>